<dbReference type="InterPro" id="IPR027417">
    <property type="entry name" value="P-loop_NTPase"/>
</dbReference>
<comment type="similarity">
    <text evidence="1">Belongs to the AAA ATPase family.</text>
</comment>
<protein>
    <recommendedName>
        <fullName evidence="5">AAA+ ATPase domain-containing protein</fullName>
    </recommendedName>
</protein>
<feature type="compositionally biased region" description="Low complexity" evidence="4">
    <location>
        <begin position="185"/>
        <end position="196"/>
    </location>
</feature>
<dbReference type="EMBL" id="QGNA01000002">
    <property type="protein sequence ID" value="PWS37595.1"/>
    <property type="molecule type" value="Genomic_DNA"/>
</dbReference>
<dbReference type="InterPro" id="IPR003959">
    <property type="entry name" value="ATPase_AAA_core"/>
</dbReference>
<feature type="region of interest" description="Disordered" evidence="4">
    <location>
        <begin position="89"/>
        <end position="114"/>
    </location>
</feature>
<evidence type="ECO:0000313" key="6">
    <source>
        <dbReference type="EMBL" id="PWS37595.1"/>
    </source>
</evidence>
<evidence type="ECO:0000256" key="4">
    <source>
        <dbReference type="SAM" id="MobiDB-lite"/>
    </source>
</evidence>
<evidence type="ECO:0000259" key="5">
    <source>
        <dbReference type="SMART" id="SM00382"/>
    </source>
</evidence>
<gene>
    <name evidence="6" type="ORF">DFH01_12295</name>
</gene>
<dbReference type="SUPFAM" id="SSF52540">
    <property type="entry name" value="P-loop containing nucleoside triphosphate hydrolases"/>
    <property type="match status" value="1"/>
</dbReference>
<dbReference type="GO" id="GO:0016887">
    <property type="term" value="F:ATP hydrolysis activity"/>
    <property type="evidence" value="ECO:0007669"/>
    <property type="project" value="InterPro"/>
</dbReference>
<keyword evidence="2" id="KW-0547">Nucleotide-binding</keyword>
<proteinExistence type="inferred from homology"/>
<dbReference type="AlphaFoldDB" id="A0A317FFM9"/>
<dbReference type="GO" id="GO:0005524">
    <property type="term" value="F:ATP binding"/>
    <property type="evidence" value="ECO:0007669"/>
    <property type="project" value="UniProtKB-KW"/>
</dbReference>
<accession>A0A317FFM9</accession>
<dbReference type="Proteomes" id="UP000245765">
    <property type="component" value="Unassembled WGS sequence"/>
</dbReference>
<dbReference type="Pfam" id="PF00004">
    <property type="entry name" value="AAA"/>
    <property type="match status" value="1"/>
</dbReference>
<keyword evidence="7" id="KW-1185">Reference proteome</keyword>
<feature type="domain" description="AAA+ ATPase" evidence="5">
    <location>
        <begin position="737"/>
        <end position="869"/>
    </location>
</feature>
<evidence type="ECO:0000256" key="1">
    <source>
        <dbReference type="ARBA" id="ARBA00006914"/>
    </source>
</evidence>
<dbReference type="PANTHER" id="PTHR23073">
    <property type="entry name" value="26S PROTEASOME REGULATORY SUBUNIT"/>
    <property type="match status" value="1"/>
</dbReference>
<dbReference type="Gene3D" id="3.40.50.300">
    <property type="entry name" value="P-loop containing nucleotide triphosphate hydrolases"/>
    <property type="match status" value="1"/>
</dbReference>
<reference evidence="7" key="1">
    <citation type="submission" date="2018-05" db="EMBL/GenBank/DDBJ databases">
        <authorList>
            <person name="Du Z."/>
            <person name="Wang X."/>
        </authorList>
    </citation>
    <scope>NUCLEOTIDE SEQUENCE [LARGE SCALE GENOMIC DNA]</scope>
    <source>
        <strain evidence="7">CQN31</strain>
    </source>
</reference>
<dbReference type="InterPro" id="IPR003593">
    <property type="entry name" value="AAA+_ATPase"/>
</dbReference>
<name>A0A317FFM9_9PROT</name>
<evidence type="ECO:0000256" key="3">
    <source>
        <dbReference type="ARBA" id="ARBA00022840"/>
    </source>
</evidence>
<sequence length="950" mass="98415">MADERRADATASACREAGGTPGASARLQAAQFSAGGVADGGTRRLRPAGIRDGCAAPRHAGGARRGGATHRAAACIAAHRAGADVASAAPALARRRPSEACPGTGRPSRRAARDGHRIAAFDAPCAACGRRRRAGTQAGTARGGCGDGSDGGVVRRPAAADPPACKATPRLAVARRGAAGAAARARACRATTPRRAPAARRLPRRAGTRPAAARALRRRPAAGRAARCGAGGAVARRRGGGRTRCAAGRGAIGHCARAGRAAARLWQGSLRGGCRHGCTVPAAAAAWPPAAGGGRGDAGLAARRRRHRVAARRLGHRSGMGAVARQAHRLPLRRVMSRPVKPDPVTLLLAIAAARLAPPVPDAGWAVPADEDALMAALTATDTPFARLARAARLSAFDLDLLGLAVLPALDDRAAEAVEALTRGARRLPAGRALRLLLSATDDAAPRQALRDSPLWRAGLLRAGDPAQPPAERRLDPTPTLLAILDGALPETTAEGWIVQRVPATEARPGSLADTVAALRAWARSVEPPLLLLDSARVERAAEALALAGPTLLLHPPPRGTAPAPPPWAEAGALAGASGGFVALLGEGEALTGPNAAPIAPVAVIGAEAVLGRLVPRRHLRVPRPLLAEQRARWQQARPDLPEPDATALAAQSWMAEADIAAIAAAAHAPDPAALLAARMEVSPPRAARLATLRQPQVAWDRLVLDPVTQAQLEEVVRRTRHRATVRERWGMDAGGSALVALLTGDPGTGKTLAAEAVALRLGLPLLAADLSRIVSKYIGETEKNLSELFAAAEGFCAVLFFDEADALFGKRTAVQDAHDRYANIEVNYLLQRLERFDGVALLATNLAEGMDEAFLRRFDLTVPFRRPNAAQRLALWRAHLPAALLAPGLDLATLATSCEVTGGEIRNAALTAAYAAAEAGERIGAKLLHAALAQEFAKAGRPVPHGLTT</sequence>
<dbReference type="CDD" id="cd19481">
    <property type="entry name" value="RecA-like_protease"/>
    <property type="match status" value="1"/>
</dbReference>
<feature type="compositionally biased region" description="Basic residues" evidence="4">
    <location>
        <begin position="197"/>
        <end position="207"/>
    </location>
</feature>
<dbReference type="SMART" id="SM00382">
    <property type="entry name" value="AAA"/>
    <property type="match status" value="1"/>
</dbReference>
<organism evidence="6 7">
    <name type="scientific">Falsiroseomonas bella</name>
    <dbReference type="NCBI Taxonomy" id="2184016"/>
    <lineage>
        <taxon>Bacteria</taxon>
        <taxon>Pseudomonadati</taxon>
        <taxon>Pseudomonadota</taxon>
        <taxon>Alphaproteobacteria</taxon>
        <taxon>Acetobacterales</taxon>
        <taxon>Roseomonadaceae</taxon>
        <taxon>Falsiroseomonas</taxon>
    </lineage>
</organism>
<comment type="caution">
    <text evidence="6">The sequence shown here is derived from an EMBL/GenBank/DDBJ whole genome shotgun (WGS) entry which is preliminary data.</text>
</comment>
<feature type="region of interest" description="Disordered" evidence="4">
    <location>
        <begin position="185"/>
        <end position="211"/>
    </location>
</feature>
<evidence type="ECO:0000313" key="7">
    <source>
        <dbReference type="Proteomes" id="UP000245765"/>
    </source>
</evidence>
<dbReference type="InterPro" id="IPR050221">
    <property type="entry name" value="26S_Proteasome_ATPase"/>
</dbReference>
<keyword evidence="3" id="KW-0067">ATP-binding</keyword>
<feature type="region of interest" description="Disordered" evidence="4">
    <location>
        <begin position="1"/>
        <end position="23"/>
    </location>
</feature>
<evidence type="ECO:0000256" key="2">
    <source>
        <dbReference type="ARBA" id="ARBA00022741"/>
    </source>
</evidence>
<feature type="region of interest" description="Disordered" evidence="4">
    <location>
        <begin position="37"/>
        <end position="65"/>
    </location>
</feature>